<evidence type="ECO:0000313" key="3">
    <source>
        <dbReference type="Proteomes" id="UP001233999"/>
    </source>
</evidence>
<feature type="non-terminal residue" evidence="2">
    <location>
        <position position="1"/>
    </location>
</feature>
<accession>A0AAD8A553</accession>
<evidence type="ECO:0000313" key="2">
    <source>
        <dbReference type="EMBL" id="KAJ9592156.1"/>
    </source>
</evidence>
<proteinExistence type="predicted"/>
<feature type="non-terminal residue" evidence="2">
    <location>
        <position position="136"/>
    </location>
</feature>
<evidence type="ECO:0000256" key="1">
    <source>
        <dbReference type="SAM" id="MobiDB-lite"/>
    </source>
</evidence>
<sequence>RRAVACTVIFRSTIIIMAFPDRNLLTLIPYLTLMLIPCSEKRSPANGQIESKNPFRPTIFEKRILLLDSVKISITGQPRKYLRRQINKCKKGKRKFKPRRIKKCDSFATPENLSPVHPELSSSKDPSSLTWKEKSL</sequence>
<feature type="region of interest" description="Disordered" evidence="1">
    <location>
        <begin position="103"/>
        <end position="136"/>
    </location>
</feature>
<dbReference type="AlphaFoldDB" id="A0AAD8A553"/>
<organism evidence="2 3">
    <name type="scientific">Diploptera punctata</name>
    <name type="common">Pacific beetle cockroach</name>
    <dbReference type="NCBI Taxonomy" id="6984"/>
    <lineage>
        <taxon>Eukaryota</taxon>
        <taxon>Metazoa</taxon>
        <taxon>Ecdysozoa</taxon>
        <taxon>Arthropoda</taxon>
        <taxon>Hexapoda</taxon>
        <taxon>Insecta</taxon>
        <taxon>Pterygota</taxon>
        <taxon>Neoptera</taxon>
        <taxon>Polyneoptera</taxon>
        <taxon>Dictyoptera</taxon>
        <taxon>Blattodea</taxon>
        <taxon>Blaberoidea</taxon>
        <taxon>Blaberidae</taxon>
        <taxon>Diplopterinae</taxon>
        <taxon>Diploptera</taxon>
    </lineage>
</organism>
<dbReference type="Proteomes" id="UP001233999">
    <property type="component" value="Unassembled WGS sequence"/>
</dbReference>
<protein>
    <submittedName>
        <fullName evidence="2">Uncharacterized protein</fullName>
    </submittedName>
</protein>
<feature type="compositionally biased region" description="Polar residues" evidence="1">
    <location>
        <begin position="120"/>
        <end position="130"/>
    </location>
</feature>
<name>A0AAD8A553_DIPPU</name>
<keyword evidence="3" id="KW-1185">Reference proteome</keyword>
<gene>
    <name evidence="2" type="ORF">L9F63_001272</name>
</gene>
<reference evidence="2" key="2">
    <citation type="submission" date="2023-05" db="EMBL/GenBank/DDBJ databases">
        <authorList>
            <person name="Fouks B."/>
        </authorList>
    </citation>
    <scope>NUCLEOTIDE SEQUENCE</scope>
    <source>
        <strain evidence="2">Stay&amp;Tobe</strain>
        <tissue evidence="2">Testes</tissue>
    </source>
</reference>
<reference evidence="2" key="1">
    <citation type="journal article" date="2023" name="IScience">
        <title>Live-bearing cockroach genome reveals convergent evolutionary mechanisms linked to viviparity in insects and beyond.</title>
        <authorList>
            <person name="Fouks B."/>
            <person name="Harrison M.C."/>
            <person name="Mikhailova A.A."/>
            <person name="Marchal E."/>
            <person name="English S."/>
            <person name="Carruthers M."/>
            <person name="Jennings E.C."/>
            <person name="Chiamaka E.L."/>
            <person name="Frigard R.A."/>
            <person name="Pippel M."/>
            <person name="Attardo G.M."/>
            <person name="Benoit J.B."/>
            <person name="Bornberg-Bauer E."/>
            <person name="Tobe S.S."/>
        </authorList>
    </citation>
    <scope>NUCLEOTIDE SEQUENCE</scope>
    <source>
        <strain evidence="2">Stay&amp;Tobe</strain>
    </source>
</reference>
<dbReference type="EMBL" id="JASPKZ010003844">
    <property type="protein sequence ID" value="KAJ9592156.1"/>
    <property type="molecule type" value="Genomic_DNA"/>
</dbReference>
<comment type="caution">
    <text evidence="2">The sequence shown here is derived from an EMBL/GenBank/DDBJ whole genome shotgun (WGS) entry which is preliminary data.</text>
</comment>